<keyword evidence="2" id="KW-1185">Reference proteome</keyword>
<evidence type="ECO:0000313" key="1">
    <source>
        <dbReference type="EMBL" id="KAJ7987848.1"/>
    </source>
</evidence>
<name>A0ACC2F8W9_DALPE</name>
<comment type="caution">
    <text evidence="1">The sequence shown here is derived from an EMBL/GenBank/DDBJ whole genome shotgun (WGS) entry which is preliminary data.</text>
</comment>
<accession>A0ACC2F8W9</accession>
<sequence>MSEKATSTTLNKDPERRLVIQAVTSLHTFIRPCPSVREQHRWRRGLDYLNRKPGPEAEGKTEHTNTCWFVQQPGIGEKQLAWTPVEQQHPPMSTSHFTDWARRRIYIMARANRVDCLGIRRPGLLRT</sequence>
<evidence type="ECO:0000313" key="2">
    <source>
        <dbReference type="Proteomes" id="UP001157502"/>
    </source>
</evidence>
<dbReference type="EMBL" id="CM055759">
    <property type="protein sequence ID" value="KAJ7987848.1"/>
    <property type="molecule type" value="Genomic_DNA"/>
</dbReference>
<dbReference type="Proteomes" id="UP001157502">
    <property type="component" value="Chromosome 32"/>
</dbReference>
<organism evidence="1 2">
    <name type="scientific">Dallia pectoralis</name>
    <name type="common">Alaska blackfish</name>
    <dbReference type="NCBI Taxonomy" id="75939"/>
    <lineage>
        <taxon>Eukaryota</taxon>
        <taxon>Metazoa</taxon>
        <taxon>Chordata</taxon>
        <taxon>Craniata</taxon>
        <taxon>Vertebrata</taxon>
        <taxon>Euteleostomi</taxon>
        <taxon>Actinopterygii</taxon>
        <taxon>Neopterygii</taxon>
        <taxon>Teleostei</taxon>
        <taxon>Protacanthopterygii</taxon>
        <taxon>Esociformes</taxon>
        <taxon>Umbridae</taxon>
        <taxon>Dallia</taxon>
    </lineage>
</organism>
<proteinExistence type="predicted"/>
<gene>
    <name evidence="1" type="ORF">DPEC_G00330800</name>
</gene>
<reference evidence="1" key="1">
    <citation type="submission" date="2021-05" db="EMBL/GenBank/DDBJ databases">
        <authorList>
            <person name="Pan Q."/>
            <person name="Jouanno E."/>
            <person name="Zahm M."/>
            <person name="Klopp C."/>
            <person name="Cabau C."/>
            <person name="Louis A."/>
            <person name="Berthelot C."/>
            <person name="Parey E."/>
            <person name="Roest Crollius H."/>
            <person name="Montfort J."/>
            <person name="Robinson-Rechavi M."/>
            <person name="Bouchez O."/>
            <person name="Lampietro C."/>
            <person name="Lopez Roques C."/>
            <person name="Donnadieu C."/>
            <person name="Postlethwait J."/>
            <person name="Bobe J."/>
            <person name="Dillon D."/>
            <person name="Chandos A."/>
            <person name="von Hippel F."/>
            <person name="Guiguen Y."/>
        </authorList>
    </citation>
    <scope>NUCLEOTIDE SEQUENCE</scope>
    <source>
        <strain evidence="1">YG-Jan2019</strain>
    </source>
</reference>
<protein>
    <submittedName>
        <fullName evidence="1">Uncharacterized protein</fullName>
    </submittedName>
</protein>